<protein>
    <submittedName>
        <fullName evidence="1">Uncharacterized protein</fullName>
    </submittedName>
</protein>
<dbReference type="EMBL" id="CAADFF010000034">
    <property type="protein sequence ID" value="VFJ92367.1"/>
    <property type="molecule type" value="Genomic_DNA"/>
</dbReference>
<evidence type="ECO:0000313" key="1">
    <source>
        <dbReference type="EMBL" id="VFJ92367.1"/>
    </source>
</evidence>
<organism evidence="1">
    <name type="scientific">Candidatus Kentrum sp. LFY</name>
    <dbReference type="NCBI Taxonomy" id="2126342"/>
    <lineage>
        <taxon>Bacteria</taxon>
        <taxon>Pseudomonadati</taxon>
        <taxon>Pseudomonadota</taxon>
        <taxon>Gammaproteobacteria</taxon>
        <taxon>Candidatus Kentrum</taxon>
    </lineage>
</organism>
<proteinExistence type="predicted"/>
<name>A0A450UIN6_9GAMM</name>
<sequence>MAGDWRRAIRWQRKMPQGSDPSAKRHGRVPIEGWRLIPLGRRVPNVVELEYGGAIQHSVGSGHDSDFSGTAMIGSDSVFLAGHSFWVPIFGDALVTFELTVRGLPASWKVVSQGHRDDCVDCAMPYVT</sequence>
<dbReference type="AlphaFoldDB" id="A0A450UIN6"/>
<reference evidence="1" key="1">
    <citation type="submission" date="2019-02" db="EMBL/GenBank/DDBJ databases">
        <authorList>
            <person name="Gruber-Vodicka R. H."/>
            <person name="Seah K. B. B."/>
        </authorList>
    </citation>
    <scope>NUCLEOTIDE SEQUENCE</scope>
    <source>
        <strain evidence="1">BECK_M7</strain>
    </source>
</reference>
<accession>A0A450UIN6</accession>
<gene>
    <name evidence="1" type="ORF">BECKLFY1418B_GA0070995_103413</name>
</gene>